<sequence>MLNSEARERVQSSQARISALGDQVMINSEAKEGSQSTQTVIPRSEDPIILTSAKNSYVVNSHANVPPLCTGKPTNPQRIENLMTG</sequence>
<dbReference type="Proteomes" id="UP000291084">
    <property type="component" value="Chromosome 6"/>
</dbReference>
<name>A0A0S3S9D7_PHAAN</name>
<evidence type="ECO:0000313" key="1">
    <source>
        <dbReference type="EMBL" id="BAT89421.1"/>
    </source>
</evidence>
<protein>
    <submittedName>
        <fullName evidence="1">Uncharacterized protein</fullName>
    </submittedName>
</protein>
<gene>
    <name evidence="1" type="primary">Vigan.06G037200</name>
    <name evidence="1" type="ORF">VIGAN_06037200</name>
</gene>
<evidence type="ECO:0000313" key="2">
    <source>
        <dbReference type="Proteomes" id="UP000291084"/>
    </source>
</evidence>
<organism evidence="1 2">
    <name type="scientific">Vigna angularis var. angularis</name>
    <dbReference type="NCBI Taxonomy" id="157739"/>
    <lineage>
        <taxon>Eukaryota</taxon>
        <taxon>Viridiplantae</taxon>
        <taxon>Streptophyta</taxon>
        <taxon>Embryophyta</taxon>
        <taxon>Tracheophyta</taxon>
        <taxon>Spermatophyta</taxon>
        <taxon>Magnoliopsida</taxon>
        <taxon>eudicotyledons</taxon>
        <taxon>Gunneridae</taxon>
        <taxon>Pentapetalae</taxon>
        <taxon>rosids</taxon>
        <taxon>fabids</taxon>
        <taxon>Fabales</taxon>
        <taxon>Fabaceae</taxon>
        <taxon>Papilionoideae</taxon>
        <taxon>50 kb inversion clade</taxon>
        <taxon>NPAAA clade</taxon>
        <taxon>indigoferoid/millettioid clade</taxon>
        <taxon>Phaseoleae</taxon>
        <taxon>Vigna</taxon>
    </lineage>
</organism>
<keyword evidence="2" id="KW-1185">Reference proteome</keyword>
<reference evidence="1 2" key="1">
    <citation type="journal article" date="2015" name="Sci. Rep.">
        <title>The power of single molecule real-time sequencing technology in the de novo assembly of a eukaryotic genome.</title>
        <authorList>
            <person name="Sakai H."/>
            <person name="Naito K."/>
            <person name="Ogiso-Tanaka E."/>
            <person name="Takahashi Y."/>
            <person name="Iseki K."/>
            <person name="Muto C."/>
            <person name="Satou K."/>
            <person name="Teruya K."/>
            <person name="Shiroma A."/>
            <person name="Shimoji M."/>
            <person name="Hirano T."/>
            <person name="Itoh T."/>
            <person name="Kaga A."/>
            <person name="Tomooka N."/>
        </authorList>
    </citation>
    <scope>NUCLEOTIDE SEQUENCE [LARGE SCALE GENOMIC DNA]</scope>
    <source>
        <strain evidence="2">cv. Shumari</strain>
    </source>
</reference>
<dbReference type="AlphaFoldDB" id="A0A0S3S9D7"/>
<dbReference type="EMBL" id="AP015039">
    <property type="protein sequence ID" value="BAT89421.1"/>
    <property type="molecule type" value="Genomic_DNA"/>
</dbReference>
<proteinExistence type="predicted"/>
<accession>A0A0S3S9D7</accession>